<comment type="similarity">
    <text evidence="2">Belongs to the IL-17 family.</text>
</comment>
<evidence type="ECO:0000256" key="4">
    <source>
        <dbReference type="ARBA" id="ARBA00022729"/>
    </source>
</evidence>
<dbReference type="Pfam" id="PF06083">
    <property type="entry name" value="IL17"/>
    <property type="match status" value="1"/>
</dbReference>
<dbReference type="InterPro" id="IPR010345">
    <property type="entry name" value="IL-17_fam"/>
</dbReference>
<dbReference type="OMA" id="TYTQAVC"/>
<gene>
    <name evidence="6" type="primary">LOC101068552</name>
</gene>
<evidence type="ECO:0000256" key="3">
    <source>
        <dbReference type="ARBA" id="ARBA00022525"/>
    </source>
</evidence>
<feature type="compositionally biased region" description="Low complexity" evidence="5">
    <location>
        <begin position="8"/>
        <end position="21"/>
    </location>
</feature>
<dbReference type="Ensembl" id="ENSTRUT00000091032.1">
    <property type="protein sequence ID" value="ENSTRUP00000060637.1"/>
    <property type="gene ID" value="ENSTRUG00000030030.1"/>
</dbReference>
<comment type="subcellular location">
    <subcellularLocation>
        <location evidence="1">Secreted</location>
    </subcellularLocation>
</comment>
<dbReference type="Gene3D" id="2.10.90.10">
    <property type="entry name" value="Cystine-knot cytokines"/>
    <property type="match status" value="1"/>
</dbReference>
<evidence type="ECO:0000256" key="2">
    <source>
        <dbReference type="ARBA" id="ARBA00007236"/>
    </source>
</evidence>
<keyword evidence="3" id="KW-0964">Secreted</keyword>
<evidence type="ECO:0000256" key="5">
    <source>
        <dbReference type="SAM" id="MobiDB-lite"/>
    </source>
</evidence>
<feature type="region of interest" description="Disordered" evidence="5">
    <location>
        <begin position="1"/>
        <end position="21"/>
    </location>
</feature>
<dbReference type="SUPFAM" id="SSF57501">
    <property type="entry name" value="Cystine-knot cytokines"/>
    <property type="match status" value="1"/>
</dbReference>
<dbReference type="InterPro" id="IPR029034">
    <property type="entry name" value="Cystine-knot_cytokine"/>
</dbReference>
<dbReference type="Proteomes" id="UP000005226">
    <property type="component" value="Chromosome 9"/>
</dbReference>
<evidence type="ECO:0000256" key="1">
    <source>
        <dbReference type="ARBA" id="ARBA00004613"/>
    </source>
</evidence>
<dbReference type="GO" id="GO:0005125">
    <property type="term" value="F:cytokine activity"/>
    <property type="evidence" value="ECO:0007669"/>
    <property type="project" value="InterPro"/>
</dbReference>
<name>A0A674MGP7_TAKRU</name>
<organism evidence="6 7">
    <name type="scientific">Takifugu rubripes</name>
    <name type="common">Japanese pufferfish</name>
    <name type="synonym">Fugu rubripes</name>
    <dbReference type="NCBI Taxonomy" id="31033"/>
    <lineage>
        <taxon>Eukaryota</taxon>
        <taxon>Metazoa</taxon>
        <taxon>Chordata</taxon>
        <taxon>Craniata</taxon>
        <taxon>Vertebrata</taxon>
        <taxon>Euteleostomi</taxon>
        <taxon>Actinopterygii</taxon>
        <taxon>Neopterygii</taxon>
        <taxon>Teleostei</taxon>
        <taxon>Neoteleostei</taxon>
        <taxon>Acanthomorphata</taxon>
        <taxon>Eupercaria</taxon>
        <taxon>Tetraodontiformes</taxon>
        <taxon>Tetradontoidea</taxon>
        <taxon>Tetraodontidae</taxon>
        <taxon>Takifugu</taxon>
    </lineage>
</organism>
<sequence length="193" mass="21125">VPRDGRVPHLSSVGSSSSPFSLSLSPQFLTFVLLLVSACTGESNRCYDEHELSEAANRKLRSHYPQPAEPSPAAAADSSYTCPLELYLQKDLPPHLSGRSLSPWRYVTVPLGDSFPSSYTEAQCLCSGCILVPDSPQNQVLLTETHDYNSVPIKQNRVFLRKELCADGKKHHLKPVTIQVAVGCTCVRPKTTS</sequence>
<evidence type="ECO:0000313" key="7">
    <source>
        <dbReference type="Proteomes" id="UP000005226"/>
    </source>
</evidence>
<evidence type="ECO:0000313" key="6">
    <source>
        <dbReference type="Ensembl" id="ENSTRUP00000060637.1"/>
    </source>
</evidence>
<dbReference type="GO" id="GO:0005576">
    <property type="term" value="C:extracellular region"/>
    <property type="evidence" value="ECO:0007669"/>
    <property type="project" value="UniProtKB-SubCell"/>
</dbReference>
<dbReference type="GeneTree" id="ENSGT00940000170707"/>
<proteinExistence type="inferred from homology"/>
<keyword evidence="4" id="KW-0732">Signal</keyword>
<accession>A0A674MGP7</accession>
<dbReference type="InParanoid" id="A0A674MGP7"/>
<dbReference type="AlphaFoldDB" id="A0A674MGP7"/>
<reference evidence="6" key="3">
    <citation type="submission" date="2025-09" db="UniProtKB">
        <authorList>
            <consortium name="Ensembl"/>
        </authorList>
    </citation>
    <scope>IDENTIFICATION</scope>
</reference>
<keyword evidence="7" id="KW-1185">Reference proteome</keyword>
<reference evidence="6 7" key="1">
    <citation type="journal article" date="2011" name="Genome Biol. Evol.">
        <title>Integration of the genetic map and genome assembly of fugu facilitates insights into distinct features of genome evolution in teleosts and mammals.</title>
        <authorList>
            <person name="Kai W."/>
            <person name="Kikuchi K."/>
            <person name="Tohari S."/>
            <person name="Chew A.K."/>
            <person name="Tay A."/>
            <person name="Fujiwara A."/>
            <person name="Hosoya S."/>
            <person name="Suetake H."/>
            <person name="Naruse K."/>
            <person name="Brenner S."/>
            <person name="Suzuki Y."/>
            <person name="Venkatesh B."/>
        </authorList>
    </citation>
    <scope>NUCLEOTIDE SEQUENCE [LARGE SCALE GENOMIC DNA]</scope>
</reference>
<reference evidence="6" key="2">
    <citation type="submission" date="2025-08" db="UniProtKB">
        <authorList>
            <consortium name="Ensembl"/>
        </authorList>
    </citation>
    <scope>IDENTIFICATION</scope>
</reference>
<protein>
    <submittedName>
        <fullName evidence="6">Interleukin-17F-like</fullName>
    </submittedName>
</protein>